<dbReference type="Proteomes" id="UP001159363">
    <property type="component" value="Chromosome 1"/>
</dbReference>
<name>A0ABQ9IEA2_9NEOP</name>
<evidence type="ECO:0000313" key="1">
    <source>
        <dbReference type="EMBL" id="KAJ8895009.1"/>
    </source>
</evidence>
<keyword evidence="2" id="KW-1185">Reference proteome</keyword>
<reference evidence="1 2" key="1">
    <citation type="submission" date="2023-02" db="EMBL/GenBank/DDBJ databases">
        <title>LHISI_Scaffold_Assembly.</title>
        <authorList>
            <person name="Stuart O.P."/>
            <person name="Cleave R."/>
            <person name="Magrath M.J.L."/>
            <person name="Mikheyev A.S."/>
        </authorList>
    </citation>
    <scope>NUCLEOTIDE SEQUENCE [LARGE SCALE GENOMIC DNA]</scope>
    <source>
        <strain evidence="1">Daus_M_001</strain>
        <tissue evidence="1">Leg muscle</tissue>
    </source>
</reference>
<protein>
    <submittedName>
        <fullName evidence="1">Uncharacterized protein</fullName>
    </submittedName>
</protein>
<comment type="caution">
    <text evidence="1">The sequence shown here is derived from an EMBL/GenBank/DDBJ whole genome shotgun (WGS) entry which is preliminary data.</text>
</comment>
<sequence>MIINSLLGYQHSLIMHLNPKNQASYIQWQYKGLDKILKPELPPTGKNYKVPWEIPYQHFLTSQHLDYILQVPTVRGDSPTTL</sequence>
<gene>
    <name evidence="1" type="ORF">PR048_000318</name>
</gene>
<accession>A0ABQ9IEA2</accession>
<dbReference type="EMBL" id="JARBHB010000001">
    <property type="protein sequence ID" value="KAJ8895009.1"/>
    <property type="molecule type" value="Genomic_DNA"/>
</dbReference>
<proteinExistence type="predicted"/>
<organism evidence="1 2">
    <name type="scientific">Dryococelus australis</name>
    <dbReference type="NCBI Taxonomy" id="614101"/>
    <lineage>
        <taxon>Eukaryota</taxon>
        <taxon>Metazoa</taxon>
        <taxon>Ecdysozoa</taxon>
        <taxon>Arthropoda</taxon>
        <taxon>Hexapoda</taxon>
        <taxon>Insecta</taxon>
        <taxon>Pterygota</taxon>
        <taxon>Neoptera</taxon>
        <taxon>Polyneoptera</taxon>
        <taxon>Phasmatodea</taxon>
        <taxon>Verophasmatodea</taxon>
        <taxon>Anareolatae</taxon>
        <taxon>Phasmatidae</taxon>
        <taxon>Eurycanthinae</taxon>
        <taxon>Dryococelus</taxon>
    </lineage>
</organism>
<evidence type="ECO:0000313" key="2">
    <source>
        <dbReference type="Proteomes" id="UP001159363"/>
    </source>
</evidence>